<evidence type="ECO:0000256" key="1">
    <source>
        <dbReference type="SAM" id="MobiDB-lite"/>
    </source>
</evidence>
<dbReference type="OrthoDB" id="10359723at2759"/>
<feature type="region of interest" description="Disordered" evidence="1">
    <location>
        <begin position="56"/>
        <end position="78"/>
    </location>
</feature>
<dbReference type="Proteomes" id="UP000748756">
    <property type="component" value="Unassembled WGS sequence"/>
</dbReference>
<feature type="compositionally biased region" description="Pro residues" evidence="1">
    <location>
        <begin position="68"/>
        <end position="77"/>
    </location>
</feature>
<protein>
    <submittedName>
        <fullName evidence="2">Uncharacterized protein</fullName>
    </submittedName>
</protein>
<evidence type="ECO:0000313" key="2">
    <source>
        <dbReference type="EMBL" id="KAF9150918.1"/>
    </source>
</evidence>
<gene>
    <name evidence="2" type="ORF">BG015_007247</name>
</gene>
<organism evidence="2 3">
    <name type="scientific">Linnemannia schmuckeri</name>
    <dbReference type="NCBI Taxonomy" id="64567"/>
    <lineage>
        <taxon>Eukaryota</taxon>
        <taxon>Fungi</taxon>
        <taxon>Fungi incertae sedis</taxon>
        <taxon>Mucoromycota</taxon>
        <taxon>Mortierellomycotina</taxon>
        <taxon>Mortierellomycetes</taxon>
        <taxon>Mortierellales</taxon>
        <taxon>Mortierellaceae</taxon>
        <taxon>Linnemannia</taxon>
    </lineage>
</organism>
<evidence type="ECO:0000313" key="3">
    <source>
        <dbReference type="Proteomes" id="UP000748756"/>
    </source>
</evidence>
<feature type="compositionally biased region" description="Low complexity" evidence="1">
    <location>
        <begin position="57"/>
        <end position="67"/>
    </location>
</feature>
<comment type="caution">
    <text evidence="2">The sequence shown here is derived from an EMBL/GenBank/DDBJ whole genome shotgun (WGS) entry which is preliminary data.</text>
</comment>
<dbReference type="AlphaFoldDB" id="A0A9P5VBF6"/>
<reference evidence="2" key="1">
    <citation type="journal article" date="2020" name="Fungal Divers.">
        <title>Resolving the Mortierellaceae phylogeny through synthesis of multi-gene phylogenetics and phylogenomics.</title>
        <authorList>
            <person name="Vandepol N."/>
            <person name="Liber J."/>
            <person name="Desiro A."/>
            <person name="Na H."/>
            <person name="Kennedy M."/>
            <person name="Barry K."/>
            <person name="Grigoriev I.V."/>
            <person name="Miller A.N."/>
            <person name="O'Donnell K."/>
            <person name="Stajich J.E."/>
            <person name="Bonito G."/>
        </authorList>
    </citation>
    <scope>NUCLEOTIDE SEQUENCE</scope>
    <source>
        <strain evidence="2">NRRL 6426</strain>
    </source>
</reference>
<sequence length="335" mass="36115">MIPTIPKDVADRLRAAYPVRTQGVPVFNTSIPFIFPGSQGPPAPVLAQWGNTPFVLPSNNSNSNNTLPSPPSHPPVPNQVVTTATGLPALSQPAATPTQYWQNISGFGGQRISPTAAQLAQKHQAMLAAGFPPSVVAATQTQPVVFGPPRILRPPTAAHPTQANQLSNVWGHTLIASAYLNAPTGIFQRPLATHPPQTNQPVGVFGIPLNPVVPAQTNQPALPPAPVPAPAVLAAPPPLSLGSNQQGFQGTVILKKIPRFASSHPIPTSASDCVDPDELMRQMQGNLEDLEEKYAIMEDTLMGDPEYEKKLEEWMDMIDKQWDEIWSRLYQRHDL</sequence>
<name>A0A9P5VBF6_9FUNG</name>
<dbReference type="EMBL" id="JAAAUQ010000368">
    <property type="protein sequence ID" value="KAF9150918.1"/>
    <property type="molecule type" value="Genomic_DNA"/>
</dbReference>
<accession>A0A9P5VBF6</accession>
<keyword evidence="3" id="KW-1185">Reference proteome</keyword>
<proteinExistence type="predicted"/>